<organism evidence="2 3">
    <name type="scientific">Nocardia veterana</name>
    <dbReference type="NCBI Taxonomy" id="132249"/>
    <lineage>
        <taxon>Bacteria</taxon>
        <taxon>Bacillati</taxon>
        <taxon>Actinomycetota</taxon>
        <taxon>Actinomycetes</taxon>
        <taxon>Mycobacteriales</taxon>
        <taxon>Nocardiaceae</taxon>
        <taxon>Nocardia</taxon>
    </lineage>
</organism>
<dbReference type="EMBL" id="JAAXPE010000001">
    <property type="protein sequence ID" value="NKY84419.1"/>
    <property type="molecule type" value="Genomic_DNA"/>
</dbReference>
<dbReference type="GO" id="GO:0004519">
    <property type="term" value="F:endonuclease activity"/>
    <property type="evidence" value="ECO:0007669"/>
    <property type="project" value="UniProtKB-KW"/>
</dbReference>
<keyword evidence="2" id="KW-0255">Endonuclease</keyword>
<evidence type="ECO:0000313" key="3">
    <source>
        <dbReference type="Proteomes" id="UP000523447"/>
    </source>
</evidence>
<sequence length="590" mass="64979">MARVPWGDLEGDDVERFIAAMILLDHPGGTRITPAQGDGGVDIKVPNGDGFDVYQVKKYVSAPTSRQVKSIEDSWARVNTSFGSTNKITGWFLTMPWGPTEKREKWLKDELAKDATFPVQWFGREHLDGMCSRHRSLVELFFEDGVEKINKLLASLTALTPRAQGVTEAEGLEVFAARYLQLQEELDKISPFYQYRLTLVPAEEVPTPPAVEGRSLFTTGASLENYRRVSDRYFVRTTVSVVSVEAEEFNPSPMRVDLQLPVGDDNREDLQAFVDYGIAPPEPVTARVTAAVGPPGVSLPLGDVIVHLPDQTVPSPWESLALHLMPASEEERQAEITPFVEVVDIVTTEGAAGRNMTGTAGAIGVDLTIKLDPPALRLNTWQVPIAGQLPHRILASLWFAKFLWSGEYQVGVGIPCGPALVEPQPTPRRSQDAQAAEDWAMIAQHIMTAQRWCAFQLKVPESVTGAELDMLQRAAALTEAEGPIERDWETLRVVQHNPDVPMTGESELIAFAPFTIQLDGHRIELDATVEERCDRVEAIESGPGYVVVRPVGGAPVRERLVAKNPNYDGRVLTRRITPQDPDDADPSGNS</sequence>
<evidence type="ECO:0000256" key="1">
    <source>
        <dbReference type="SAM" id="MobiDB-lite"/>
    </source>
</evidence>
<dbReference type="RefSeq" id="WP_157171323.1">
    <property type="nucleotide sequence ID" value="NZ_CAWPHS010000001.1"/>
</dbReference>
<evidence type="ECO:0000313" key="2">
    <source>
        <dbReference type="EMBL" id="NKY84419.1"/>
    </source>
</evidence>
<proteinExistence type="predicted"/>
<gene>
    <name evidence="2" type="ORF">HGA07_02115</name>
</gene>
<comment type="caution">
    <text evidence="2">The sequence shown here is derived from an EMBL/GenBank/DDBJ whole genome shotgun (WGS) entry which is preliminary data.</text>
</comment>
<accession>A0A7X6LUR8</accession>
<name>A0A7X6LUR8_9NOCA</name>
<keyword evidence="2" id="KW-0540">Nuclease</keyword>
<reference evidence="2 3" key="1">
    <citation type="submission" date="2020-04" db="EMBL/GenBank/DDBJ databases">
        <title>MicrobeNet Type strains.</title>
        <authorList>
            <person name="Nicholson A.C."/>
        </authorList>
    </citation>
    <scope>NUCLEOTIDE SEQUENCE [LARGE SCALE GENOMIC DNA]</scope>
    <source>
        <strain evidence="2 3">DSM 44445</strain>
    </source>
</reference>
<keyword evidence="2" id="KW-0378">Hydrolase</keyword>
<dbReference type="AlphaFoldDB" id="A0A7X6LUR8"/>
<feature type="region of interest" description="Disordered" evidence="1">
    <location>
        <begin position="570"/>
        <end position="590"/>
    </location>
</feature>
<feature type="compositionally biased region" description="Acidic residues" evidence="1">
    <location>
        <begin position="580"/>
        <end position="590"/>
    </location>
</feature>
<dbReference type="Proteomes" id="UP000523447">
    <property type="component" value="Unassembled WGS sequence"/>
</dbReference>
<protein>
    <submittedName>
        <fullName evidence="2">Restriction endonuclease</fullName>
    </submittedName>
</protein>
<keyword evidence="3" id="KW-1185">Reference proteome</keyword>